<gene>
    <name evidence="3" type="ORF">Z959_p0081</name>
</gene>
<comment type="caution">
    <text evidence="3">The sequence shown here is derived from an EMBL/GenBank/DDBJ whole genome shotgun (WGS) entry which is preliminary data.</text>
</comment>
<dbReference type="GO" id="GO:0042802">
    <property type="term" value="F:identical protein binding"/>
    <property type="evidence" value="ECO:0007669"/>
    <property type="project" value="TreeGrafter"/>
</dbReference>
<feature type="domain" description="Sensor histidine kinase NatK-like C-terminal" evidence="2">
    <location>
        <begin position="315"/>
        <end position="414"/>
    </location>
</feature>
<feature type="transmembrane region" description="Helical" evidence="1">
    <location>
        <begin position="178"/>
        <end position="198"/>
    </location>
</feature>
<name>A0AA40IRX6_CLONO</name>
<feature type="transmembrane region" description="Helical" evidence="1">
    <location>
        <begin position="145"/>
        <end position="166"/>
    </location>
</feature>
<feature type="transmembrane region" description="Helical" evidence="1">
    <location>
        <begin position="114"/>
        <end position="133"/>
    </location>
</feature>
<protein>
    <submittedName>
        <fullName evidence="3">Two-component response regulator</fullName>
    </submittedName>
</protein>
<organism evidence="3 4">
    <name type="scientific">Clostridium novyi B str. ATCC 27606</name>
    <dbReference type="NCBI Taxonomy" id="1443123"/>
    <lineage>
        <taxon>Bacteria</taxon>
        <taxon>Bacillati</taxon>
        <taxon>Bacillota</taxon>
        <taxon>Clostridia</taxon>
        <taxon>Eubacteriales</taxon>
        <taxon>Clostridiaceae</taxon>
        <taxon>Clostridium</taxon>
    </lineage>
</organism>
<proteinExistence type="predicted"/>
<geneLocation type="plasmid" evidence="3 4">
    <name>p4Cn27606</name>
</geneLocation>
<dbReference type="Proteomes" id="UP000027770">
    <property type="component" value="Plasmid p4Cn27606"/>
</dbReference>
<keyword evidence="1" id="KW-1133">Transmembrane helix</keyword>
<dbReference type="AlphaFoldDB" id="A0AA40IRX6"/>
<keyword evidence="1" id="KW-0812">Transmembrane</keyword>
<keyword evidence="1" id="KW-0472">Membrane</keyword>
<dbReference type="PANTHER" id="PTHR40448:SF1">
    <property type="entry name" value="TWO-COMPONENT SENSOR HISTIDINE KINASE"/>
    <property type="match status" value="1"/>
</dbReference>
<feature type="transmembrane region" description="Helical" evidence="1">
    <location>
        <begin position="75"/>
        <end position="94"/>
    </location>
</feature>
<dbReference type="InterPro" id="IPR032834">
    <property type="entry name" value="NatK-like_C"/>
</dbReference>
<dbReference type="InterPro" id="IPR036890">
    <property type="entry name" value="HATPase_C_sf"/>
</dbReference>
<keyword evidence="4" id="KW-1185">Reference proteome</keyword>
<dbReference type="RefSeq" id="WP_039222646.1">
    <property type="nucleotide sequence ID" value="NZ_CM003351.1"/>
</dbReference>
<evidence type="ECO:0000313" key="3">
    <source>
        <dbReference type="EMBL" id="KEI11382.1"/>
    </source>
</evidence>
<dbReference type="Pfam" id="PF14501">
    <property type="entry name" value="HATPase_c_5"/>
    <property type="match status" value="1"/>
</dbReference>
<feature type="transmembrane region" description="Helical" evidence="1">
    <location>
        <begin position="7"/>
        <end position="26"/>
    </location>
</feature>
<accession>A0AA40IRX6</accession>
<evidence type="ECO:0000259" key="2">
    <source>
        <dbReference type="Pfam" id="PF14501"/>
    </source>
</evidence>
<dbReference type="SUPFAM" id="SSF55874">
    <property type="entry name" value="ATPase domain of HSP90 chaperone/DNA topoisomerase II/histidine kinase"/>
    <property type="match status" value="1"/>
</dbReference>
<sequence>MQLFEDFILNIGELISIVYLLDKLFLQKKVSILKNVFIVVFGAVGITFITYFNLSFIVVYIFLIIIWSVIYEKNVINASLQFFIILVILTIVQIPEIKLLQILKGNTNYDFKMYNLMNLITFLVVILLYKLVLKKKVIYIKLLKSKVLYCFIINYSLYIIIFKLIWEYDKNIIVNNHIIFLISAIVIFIVQTYLYIYFAKLIDIKKEFEIKNRYEPITDNMIEEIQRRQHDFKNNINTINGIIETSHDCELRNKLRGYMDSLDVLSINLGEIMYIKNSILKAIIYTKICEAKKRDIEFKYNIQHNTLEDILVDYEISDILNNIINNAFEALDNKENNKVINLNILMENGKNIIAIKNNGYILDPKNLKNIFKIGFSTKAGHRRGYGLYNVKNIVNRNHGNMQLFIEDDFVCFYISF</sequence>
<evidence type="ECO:0000256" key="1">
    <source>
        <dbReference type="SAM" id="Phobius"/>
    </source>
</evidence>
<dbReference type="Gene3D" id="3.30.565.10">
    <property type="entry name" value="Histidine kinase-like ATPase, C-terminal domain"/>
    <property type="match status" value="1"/>
</dbReference>
<reference evidence="4" key="1">
    <citation type="journal article" date="2014" name="PLoS ONE">
        <title>Plasmidome interchange between Clostridium botulinum, Clostridium novyi and Clostridium haemolyticum converts strains of independent lineages into distinctly different pathogens.</title>
        <authorList>
            <person name="Skarin H."/>
            <person name="Segerman B."/>
        </authorList>
    </citation>
    <scope>NUCLEOTIDE SEQUENCE [LARGE SCALE GENOMIC DNA]</scope>
    <source>
        <strain evidence="4">ATCC 27606</strain>
    </source>
</reference>
<dbReference type="EMBL" id="JENW01000168">
    <property type="protein sequence ID" value="KEI11382.1"/>
    <property type="molecule type" value="Genomic_DNA"/>
</dbReference>
<evidence type="ECO:0000313" key="4">
    <source>
        <dbReference type="Proteomes" id="UP000027770"/>
    </source>
</evidence>
<feature type="transmembrane region" description="Helical" evidence="1">
    <location>
        <begin position="38"/>
        <end position="63"/>
    </location>
</feature>
<keyword evidence="3" id="KW-0614">Plasmid</keyword>
<dbReference type="PANTHER" id="PTHR40448">
    <property type="entry name" value="TWO-COMPONENT SENSOR HISTIDINE KINASE"/>
    <property type="match status" value="1"/>
</dbReference>